<reference evidence="2" key="1">
    <citation type="submission" date="2020-11" db="EMBL/GenBank/DDBJ databases">
        <authorList>
            <person name="Tran Van P."/>
        </authorList>
    </citation>
    <scope>NUCLEOTIDE SEQUENCE</scope>
</reference>
<feature type="non-terminal residue" evidence="2">
    <location>
        <position position="1"/>
    </location>
</feature>
<evidence type="ECO:0000313" key="3">
    <source>
        <dbReference type="Proteomes" id="UP000677054"/>
    </source>
</evidence>
<dbReference type="EMBL" id="LR908701">
    <property type="protein sequence ID" value="CAD7254350.1"/>
    <property type="molecule type" value="Genomic_DNA"/>
</dbReference>
<feature type="transmembrane region" description="Helical" evidence="1">
    <location>
        <begin position="37"/>
        <end position="62"/>
    </location>
</feature>
<evidence type="ECO:0000256" key="1">
    <source>
        <dbReference type="SAM" id="Phobius"/>
    </source>
</evidence>
<sequence length="147" mass="16251">MPNTKVKLFGNEIAALDEGIFRPILEKMSFGTGKLEMWILAAVISAASITIVAVLIGSVICYRCKMKQGRTLALTNEDLKRFRRGQPEKIISSSELSEQAPSLPYRKNWEFPREKLKLVSGKELGRGMFGVVIKAVAVGICPPEPET</sequence>
<gene>
    <name evidence="2" type="ORF">DSTB1V02_LOCUS14096</name>
</gene>
<proteinExistence type="predicted"/>
<dbReference type="EMBL" id="CAJPEV010009183">
    <property type="protein sequence ID" value="CAG0905574.1"/>
    <property type="molecule type" value="Genomic_DNA"/>
</dbReference>
<keyword evidence="1" id="KW-0812">Transmembrane</keyword>
<organism evidence="2">
    <name type="scientific">Darwinula stevensoni</name>
    <dbReference type="NCBI Taxonomy" id="69355"/>
    <lineage>
        <taxon>Eukaryota</taxon>
        <taxon>Metazoa</taxon>
        <taxon>Ecdysozoa</taxon>
        <taxon>Arthropoda</taxon>
        <taxon>Crustacea</taxon>
        <taxon>Oligostraca</taxon>
        <taxon>Ostracoda</taxon>
        <taxon>Podocopa</taxon>
        <taxon>Podocopida</taxon>
        <taxon>Darwinulocopina</taxon>
        <taxon>Darwinuloidea</taxon>
        <taxon>Darwinulidae</taxon>
        <taxon>Darwinula</taxon>
    </lineage>
</organism>
<dbReference type="Proteomes" id="UP000677054">
    <property type="component" value="Unassembled WGS sequence"/>
</dbReference>
<name>A0A7R9FTH8_9CRUS</name>
<dbReference type="OrthoDB" id="10022853at2759"/>
<keyword evidence="3" id="KW-1185">Reference proteome</keyword>
<keyword evidence="1" id="KW-0472">Membrane</keyword>
<accession>A0A7R9FTH8</accession>
<dbReference type="AlphaFoldDB" id="A0A7R9FTH8"/>
<keyword evidence="1" id="KW-1133">Transmembrane helix</keyword>
<dbReference type="Gene3D" id="3.30.200.20">
    <property type="entry name" value="Phosphorylase Kinase, domain 1"/>
    <property type="match status" value="1"/>
</dbReference>
<evidence type="ECO:0000313" key="2">
    <source>
        <dbReference type="EMBL" id="CAD7254350.1"/>
    </source>
</evidence>
<protein>
    <submittedName>
        <fullName evidence="2">Uncharacterized protein</fullName>
    </submittedName>
</protein>